<comment type="caution">
    <text evidence="3">The sequence shown here is derived from an EMBL/GenBank/DDBJ whole genome shotgun (WGS) entry which is preliminary data.</text>
</comment>
<keyword evidence="4" id="KW-1185">Reference proteome</keyword>
<accession>A0A372JEW8</accession>
<dbReference type="InterPro" id="IPR025328">
    <property type="entry name" value="DUF4234"/>
</dbReference>
<protein>
    <submittedName>
        <fullName evidence="3">DUF4234 domain-containing protein</fullName>
    </submittedName>
</protein>
<keyword evidence="1" id="KW-1133">Transmembrane helix</keyword>
<reference evidence="3 4" key="1">
    <citation type="submission" date="2018-08" db="EMBL/GenBank/DDBJ databases">
        <title>Actinomadura jelena sp. nov., a novel Actinomycete isolated from soil in Chad.</title>
        <authorList>
            <person name="Shi L."/>
        </authorList>
    </citation>
    <scope>NUCLEOTIDE SEQUENCE [LARGE SCALE GENOMIC DNA]</scope>
    <source>
        <strain evidence="3 4">NEAU-G17</strain>
    </source>
</reference>
<dbReference type="OrthoDB" id="4945834at2"/>
<name>A0A372JEW8_9ACTN</name>
<dbReference type="EMBL" id="QURH01000767">
    <property type="protein sequence ID" value="RFU38565.1"/>
    <property type="molecule type" value="Genomic_DNA"/>
</dbReference>
<keyword evidence="1" id="KW-0472">Membrane</keyword>
<dbReference type="AlphaFoldDB" id="A0A372JEW8"/>
<sequence>MSYSANHPWFAGPPTLRLPSPASHTRTAGRRHVTGGIRTVKQRNIFAVWLGLPIITLGIYGFVWIYKIHDELNRTFPQNGASSGGSALLSVLFGWLTLGIWPLIVLIKFGTGLAEAQRRAGRQPSFSNGLGILLVIFGFGPLYYQNELNKIAQR</sequence>
<dbReference type="Proteomes" id="UP000261811">
    <property type="component" value="Unassembled WGS sequence"/>
</dbReference>
<organism evidence="3 4">
    <name type="scientific">Actinomadura logoneensis</name>
    <dbReference type="NCBI Taxonomy" id="2293572"/>
    <lineage>
        <taxon>Bacteria</taxon>
        <taxon>Bacillati</taxon>
        <taxon>Actinomycetota</taxon>
        <taxon>Actinomycetes</taxon>
        <taxon>Streptosporangiales</taxon>
        <taxon>Thermomonosporaceae</taxon>
        <taxon>Actinomadura</taxon>
    </lineage>
</organism>
<dbReference type="Pfam" id="PF14018">
    <property type="entry name" value="DUF4234"/>
    <property type="match status" value="1"/>
</dbReference>
<feature type="transmembrane region" description="Helical" evidence="1">
    <location>
        <begin position="46"/>
        <end position="66"/>
    </location>
</feature>
<evidence type="ECO:0000313" key="3">
    <source>
        <dbReference type="EMBL" id="RFU38565.1"/>
    </source>
</evidence>
<evidence type="ECO:0000256" key="1">
    <source>
        <dbReference type="SAM" id="Phobius"/>
    </source>
</evidence>
<evidence type="ECO:0000313" key="4">
    <source>
        <dbReference type="Proteomes" id="UP000261811"/>
    </source>
</evidence>
<feature type="transmembrane region" description="Helical" evidence="1">
    <location>
        <begin position="86"/>
        <end position="106"/>
    </location>
</feature>
<keyword evidence="1" id="KW-0812">Transmembrane</keyword>
<feature type="transmembrane region" description="Helical" evidence="1">
    <location>
        <begin position="126"/>
        <end position="144"/>
    </location>
</feature>
<evidence type="ECO:0000259" key="2">
    <source>
        <dbReference type="Pfam" id="PF14018"/>
    </source>
</evidence>
<proteinExistence type="predicted"/>
<gene>
    <name evidence="3" type="ORF">DZF91_27025</name>
</gene>
<feature type="domain" description="DUF4234" evidence="2">
    <location>
        <begin position="46"/>
        <end position="114"/>
    </location>
</feature>